<organism evidence="2">
    <name type="scientific">Marinobacter nauticus</name>
    <name type="common">Marinobacter hydrocarbonoclasticus</name>
    <name type="synonym">Marinobacter aquaeolei</name>
    <dbReference type="NCBI Taxonomy" id="2743"/>
    <lineage>
        <taxon>Bacteria</taxon>
        <taxon>Pseudomonadati</taxon>
        <taxon>Pseudomonadota</taxon>
        <taxon>Gammaproteobacteria</taxon>
        <taxon>Pseudomonadales</taxon>
        <taxon>Marinobacteraceae</taxon>
        <taxon>Marinobacter</taxon>
    </lineage>
</organism>
<protein>
    <submittedName>
        <fullName evidence="2">DNA-binding protein</fullName>
    </submittedName>
</protein>
<dbReference type="Pfam" id="PF08765">
    <property type="entry name" value="Mor"/>
    <property type="match status" value="1"/>
</dbReference>
<dbReference type="Gene3D" id="1.10.10.60">
    <property type="entry name" value="Homeodomain-like"/>
    <property type="match status" value="1"/>
</dbReference>
<dbReference type="EMBL" id="AP019537">
    <property type="protein sequence ID" value="BBJ05189.1"/>
    <property type="molecule type" value="Genomic_DNA"/>
</dbReference>
<dbReference type="GO" id="GO:0003677">
    <property type="term" value="F:DNA binding"/>
    <property type="evidence" value="ECO:0007669"/>
    <property type="project" value="UniProtKB-KW"/>
</dbReference>
<evidence type="ECO:0000259" key="1">
    <source>
        <dbReference type="Pfam" id="PF08765"/>
    </source>
</evidence>
<evidence type="ECO:0000313" key="2">
    <source>
        <dbReference type="EMBL" id="BBJ05189.1"/>
    </source>
</evidence>
<accession>A0A455W6X4</accession>
<dbReference type="InterPro" id="IPR014875">
    <property type="entry name" value="Mor_transcription_activator"/>
</dbReference>
<keyword evidence="2" id="KW-0238">DNA-binding</keyword>
<proteinExistence type="predicted"/>
<gene>
    <name evidence="2" type="ORF">YBY_30380</name>
</gene>
<dbReference type="PANTHER" id="PTHR37812">
    <property type="entry name" value="MU-LIKE PROPHAGE FLUMU PROTEIN C"/>
    <property type="match status" value="1"/>
</dbReference>
<sequence>MSRMKALRHELLRDLSDQVNTLLQDYGVPEDVADQVGCALADHMAQHWGGQLINFPKDACFKVAQRDLDIWSEFNGRNHPHLAQKYNLSQRAIYDIVKRMKRQAMEDQIDLFDPDSD</sequence>
<name>A0A455W6X4_MARNT</name>
<feature type="domain" description="Mor transcription activator" evidence="1">
    <location>
        <begin position="8"/>
        <end position="107"/>
    </location>
</feature>
<dbReference type="PANTHER" id="PTHR37812:SF1">
    <property type="entry name" value="MU-LIKE PROPHAGE FLUMU PROTEIN C"/>
    <property type="match status" value="1"/>
</dbReference>
<reference evidence="2" key="1">
    <citation type="submission" date="2019-03" db="EMBL/GenBank/DDBJ databases">
        <title>Whole genome analysis of nitrate-reducing bacteria Marinobacter hydrocarbonoclasticus YB03.</title>
        <authorList>
            <person name="Azam A.H."/>
            <person name="Yuk S.R."/>
            <person name="Kamarisima K."/>
            <person name="Miyanaga K."/>
            <person name="Tanji Y."/>
        </authorList>
    </citation>
    <scope>NUCLEOTIDE SEQUENCE</scope>
    <source>
        <strain evidence="2">YB03</strain>
    </source>
</reference>
<dbReference type="AlphaFoldDB" id="A0A455W6X4"/>
<dbReference type="SUPFAM" id="SSF46689">
    <property type="entry name" value="Homeodomain-like"/>
    <property type="match status" value="1"/>
</dbReference>
<dbReference type="InterPro" id="IPR052411">
    <property type="entry name" value="c-mor_Regulatory_Protein"/>
</dbReference>
<dbReference type="InterPro" id="IPR009057">
    <property type="entry name" value="Homeodomain-like_sf"/>
</dbReference>